<evidence type="ECO:0000256" key="1">
    <source>
        <dbReference type="SAM" id="MobiDB-lite"/>
    </source>
</evidence>
<keyword evidence="2" id="KW-0472">Membrane</keyword>
<keyword evidence="2" id="KW-1133">Transmembrane helix</keyword>
<evidence type="ECO:0000313" key="4">
    <source>
        <dbReference type="Proteomes" id="UP000719766"/>
    </source>
</evidence>
<keyword evidence="2" id="KW-0812">Transmembrane</keyword>
<reference evidence="3" key="1">
    <citation type="journal article" date="2020" name="New Phytol.">
        <title>Comparative genomics reveals dynamic genome evolution in host specialist ectomycorrhizal fungi.</title>
        <authorList>
            <person name="Lofgren L.A."/>
            <person name="Nguyen N.H."/>
            <person name="Vilgalys R."/>
            <person name="Ruytinx J."/>
            <person name="Liao H.L."/>
            <person name="Branco S."/>
            <person name="Kuo A."/>
            <person name="LaButti K."/>
            <person name="Lipzen A."/>
            <person name="Andreopoulos W."/>
            <person name="Pangilinan J."/>
            <person name="Riley R."/>
            <person name="Hundley H."/>
            <person name="Na H."/>
            <person name="Barry K."/>
            <person name="Grigoriev I.V."/>
            <person name="Stajich J.E."/>
            <person name="Kennedy P.G."/>
        </authorList>
    </citation>
    <scope>NUCLEOTIDE SEQUENCE</scope>
    <source>
        <strain evidence="3">S12</strain>
    </source>
</reference>
<name>A0A9P7ANB1_9AGAM</name>
<keyword evidence="4" id="KW-1185">Reference proteome</keyword>
<evidence type="ECO:0000256" key="2">
    <source>
        <dbReference type="SAM" id="Phobius"/>
    </source>
</evidence>
<organism evidence="3 4">
    <name type="scientific">Suillus plorans</name>
    <dbReference type="NCBI Taxonomy" id="116603"/>
    <lineage>
        <taxon>Eukaryota</taxon>
        <taxon>Fungi</taxon>
        <taxon>Dikarya</taxon>
        <taxon>Basidiomycota</taxon>
        <taxon>Agaricomycotina</taxon>
        <taxon>Agaricomycetes</taxon>
        <taxon>Agaricomycetidae</taxon>
        <taxon>Boletales</taxon>
        <taxon>Suillineae</taxon>
        <taxon>Suillaceae</taxon>
        <taxon>Suillus</taxon>
    </lineage>
</organism>
<evidence type="ECO:0000313" key="3">
    <source>
        <dbReference type="EMBL" id="KAG1792268.1"/>
    </source>
</evidence>
<dbReference type="RefSeq" id="XP_041158905.1">
    <property type="nucleotide sequence ID" value="XM_041300267.1"/>
</dbReference>
<feature type="transmembrane region" description="Helical" evidence="2">
    <location>
        <begin position="159"/>
        <end position="183"/>
    </location>
</feature>
<feature type="region of interest" description="Disordered" evidence="1">
    <location>
        <begin position="1"/>
        <end position="23"/>
    </location>
</feature>
<dbReference type="Proteomes" id="UP000719766">
    <property type="component" value="Unassembled WGS sequence"/>
</dbReference>
<dbReference type="AlphaFoldDB" id="A0A9P7ANB1"/>
<accession>A0A9P7ANB1</accession>
<dbReference type="EMBL" id="JABBWE010000037">
    <property type="protein sequence ID" value="KAG1792268.1"/>
    <property type="molecule type" value="Genomic_DNA"/>
</dbReference>
<feature type="compositionally biased region" description="Polar residues" evidence="1">
    <location>
        <begin position="1"/>
        <end position="14"/>
    </location>
</feature>
<dbReference type="GeneID" id="64594031"/>
<gene>
    <name evidence="3" type="ORF">HD556DRAFT_1309344</name>
</gene>
<comment type="caution">
    <text evidence="3">The sequence shown here is derived from an EMBL/GenBank/DDBJ whole genome shotgun (WGS) entry which is preliminary data.</text>
</comment>
<sequence>MRLLNGSQIAPRSSSEIDQRSAEMPFPQRTSRLFQAVWTNFDAYIEKLFSAVVHSSVINNGSHLSWVGTRGCALVFTLLDIAVSHQSHEAPNTRRVMISEKTVGEGKKEIYKRTKNELTKRGDGKAKKEGKLNLTQRRPLSSWESTVCQERVLPASASWVLVAAMVTVSATTGAALWVTWYAVTVRCPLYGSDGPDVSDVPDIPGSRCPHERR</sequence>
<protein>
    <submittedName>
        <fullName evidence="3">Uncharacterized protein</fullName>
    </submittedName>
</protein>
<proteinExistence type="predicted"/>